<feature type="transmembrane region" description="Helical" evidence="11">
    <location>
        <begin position="637"/>
        <end position="660"/>
    </location>
</feature>
<dbReference type="InterPro" id="IPR003593">
    <property type="entry name" value="AAA+_ATPase"/>
</dbReference>
<sequence length="1091" mass="120894">MGSYKEGPIGDNASILSLGDDANINKRKSYQARALARSKLSYQKRQFGLNFCASICPFLMVAIGGIIGIILKKVISKTYPAQNFLMCPNINASNAFNLPISSFSTNLLPKISGSEIPNAFKEKDYYALNQYLLPVSLTDSTDQSRPFTLTDQEPSCVWAFEHDYAFSSPYQNDPKVSLSVRLDTTGKPDPLTGWFGTQFLSQNPLKIFLNQKQPWMIINDLSGTNAAGSRQELPAVSINYTSMATSAMTGGNYLQDLVSTNLNSTLKSNAIGSGLVSKVDLNYYMGFSAANGSGFGASPSSMKPVPWYESSSLQTRSDIDDLIASNIRSTLDEFQKLPTTAFNALYGNVSSVSDYSSIINFYLTISPIVEKMPWGALIFDKVDNQSRQWKYTLQIGENDQITSSGSFPTAIQRIMSQQTYLGNAMLRSATGNDNANIVHQLRAMPQVYYYEFSVPIGSLIGASLYPFGITFLISMFVLILVKEKEERILVMMRMNGLKYTNYYIAHYIHFYILTIFAAFFFLLSGKLFKLELFTKTSLPLLIVLLLVWGHVQVILSFLFSVSFRKSKNAQVIVSLILIWGVVIDATISFVFPKNTPLYYFIWPPFAMYRALSRLNAAAVATDRAAYQFSDVIRGDEVFNCFIALAIGCVFYFILAIYLNLVMSNDYGISRPWYFIFTAFFKKNKKEFKEINSYDESELAFEDEDVKAERNRVLENSTSEDSPLILKRVRKDFGSGKVAVKDVTFSVNRGTIFGLLGPNGAGKTTTISMLTGLYPVSSGNALLAGFDVSTETKQVYRHLGICPQHDILWDDLSVEEHLYFYARLKGISPKNEKAVVSNILDGVELTPFKNKMSKKLSGGQKRRLSIAIALVGNPDVVFLDEPTTGLDPEVRRTVWNIISANKAGRTIVITTHSMEEAEVLCNRIGIMANGTMRCIGTSLRLKQLYGSGFLVSIAAPRENLPVAKNFISSILPSNAKLLDNFVNAASWEFKPEPGFISKLYKIISMEARKYNITDFGINQTTLDEVFLRIMGDNDNGTDYAAKPDGFAIGSISKRDRSGSGDEAAPVAAKPDGFAIGSISKRDRSGSGDEAAP</sequence>
<feature type="domain" description="ABC transporter" evidence="12">
    <location>
        <begin position="723"/>
        <end position="953"/>
    </location>
</feature>
<comment type="similarity">
    <text evidence="2">Belongs to the ABC transporter superfamily. ABCA family.</text>
</comment>
<keyword evidence="9 11" id="KW-0472">Membrane</keyword>
<dbReference type="GO" id="GO:0005524">
    <property type="term" value="F:ATP binding"/>
    <property type="evidence" value="ECO:0007669"/>
    <property type="project" value="UniProtKB-KW"/>
</dbReference>
<evidence type="ECO:0000256" key="4">
    <source>
        <dbReference type="ARBA" id="ARBA00022692"/>
    </source>
</evidence>
<evidence type="ECO:0000256" key="3">
    <source>
        <dbReference type="ARBA" id="ARBA00022448"/>
    </source>
</evidence>
<dbReference type="InterPro" id="IPR026082">
    <property type="entry name" value="ABCA"/>
</dbReference>
<keyword evidence="6" id="KW-0547">Nucleotide-binding</keyword>
<organism evidence="13 14">
    <name type="scientific">Smittium megazygosporum</name>
    <dbReference type="NCBI Taxonomy" id="133381"/>
    <lineage>
        <taxon>Eukaryota</taxon>
        <taxon>Fungi</taxon>
        <taxon>Fungi incertae sedis</taxon>
        <taxon>Zoopagomycota</taxon>
        <taxon>Kickxellomycotina</taxon>
        <taxon>Harpellomycetes</taxon>
        <taxon>Harpellales</taxon>
        <taxon>Legeriomycetaceae</taxon>
        <taxon>Smittium</taxon>
    </lineage>
</organism>
<keyword evidence="3" id="KW-0813">Transport</keyword>
<evidence type="ECO:0000256" key="2">
    <source>
        <dbReference type="ARBA" id="ARBA00008869"/>
    </source>
</evidence>
<gene>
    <name evidence="13" type="ORF">BB560_006392</name>
</gene>
<dbReference type="STRING" id="133381.A0A2T9Y756"/>
<accession>A0A2T9Y756</accession>
<comment type="caution">
    <text evidence="13">The sequence shown here is derived from an EMBL/GenBank/DDBJ whole genome shotgun (WGS) entry which is preliminary data.</text>
</comment>
<evidence type="ECO:0000256" key="5">
    <source>
        <dbReference type="ARBA" id="ARBA00022737"/>
    </source>
</evidence>
<comment type="subcellular location">
    <subcellularLocation>
        <location evidence="1">Membrane</location>
        <topology evidence="1">Multi-pass membrane protein</topology>
    </subcellularLocation>
</comment>
<dbReference type="GO" id="GO:0005319">
    <property type="term" value="F:lipid transporter activity"/>
    <property type="evidence" value="ECO:0007669"/>
    <property type="project" value="TreeGrafter"/>
</dbReference>
<dbReference type="InterPro" id="IPR003439">
    <property type="entry name" value="ABC_transporter-like_ATP-bd"/>
</dbReference>
<reference evidence="13 14" key="1">
    <citation type="journal article" date="2018" name="MBio">
        <title>Comparative Genomics Reveals the Core Gene Toolbox for the Fungus-Insect Symbiosis.</title>
        <authorList>
            <person name="Wang Y."/>
            <person name="Stata M."/>
            <person name="Wang W."/>
            <person name="Stajich J.E."/>
            <person name="White M.M."/>
            <person name="Moncalvo J.M."/>
        </authorList>
    </citation>
    <scope>NUCLEOTIDE SEQUENCE [LARGE SCALE GENOMIC DNA]</scope>
    <source>
        <strain evidence="13 14">SC-DP-2</strain>
    </source>
</reference>
<feature type="non-terminal residue" evidence="13">
    <location>
        <position position="1091"/>
    </location>
</feature>
<dbReference type="InterPro" id="IPR017871">
    <property type="entry name" value="ABC_transporter-like_CS"/>
</dbReference>
<evidence type="ECO:0000313" key="13">
    <source>
        <dbReference type="EMBL" id="PVU88157.1"/>
    </source>
</evidence>
<evidence type="ECO:0000259" key="12">
    <source>
        <dbReference type="PROSITE" id="PS50893"/>
    </source>
</evidence>
<keyword evidence="5" id="KW-0677">Repeat</keyword>
<keyword evidence="8 11" id="KW-1133">Transmembrane helix</keyword>
<evidence type="ECO:0000256" key="8">
    <source>
        <dbReference type="ARBA" id="ARBA00022989"/>
    </source>
</evidence>
<evidence type="ECO:0000256" key="9">
    <source>
        <dbReference type="ARBA" id="ARBA00023136"/>
    </source>
</evidence>
<dbReference type="PANTHER" id="PTHR19229">
    <property type="entry name" value="ATP-BINDING CASSETTE TRANSPORTER SUBFAMILY A ABCA"/>
    <property type="match status" value="1"/>
</dbReference>
<feature type="transmembrane region" description="Helical" evidence="11">
    <location>
        <begin position="571"/>
        <end position="591"/>
    </location>
</feature>
<feature type="transmembrane region" description="Helical" evidence="11">
    <location>
        <begin position="597"/>
        <end position="616"/>
    </location>
</feature>
<keyword evidence="4 11" id="KW-0812">Transmembrane</keyword>
<dbReference type="InterPro" id="IPR027417">
    <property type="entry name" value="P-loop_NTPase"/>
</dbReference>
<dbReference type="Gene3D" id="3.40.50.300">
    <property type="entry name" value="P-loop containing nucleotide triphosphate hydrolases"/>
    <property type="match status" value="1"/>
</dbReference>
<feature type="transmembrane region" description="Helical" evidence="11">
    <location>
        <begin position="47"/>
        <end position="71"/>
    </location>
</feature>
<proteinExistence type="inferred from homology"/>
<dbReference type="PANTHER" id="PTHR19229:SF36">
    <property type="entry name" value="ATP-BINDING CASSETTE SUB-FAMILY A MEMBER 2"/>
    <property type="match status" value="1"/>
</dbReference>
<dbReference type="SUPFAM" id="SSF52540">
    <property type="entry name" value="P-loop containing nucleoside triphosphate hydrolases"/>
    <property type="match status" value="1"/>
</dbReference>
<dbReference type="GO" id="GO:0016887">
    <property type="term" value="F:ATP hydrolysis activity"/>
    <property type="evidence" value="ECO:0007669"/>
    <property type="project" value="InterPro"/>
</dbReference>
<dbReference type="PROSITE" id="PS50893">
    <property type="entry name" value="ABC_TRANSPORTER_2"/>
    <property type="match status" value="1"/>
</dbReference>
<keyword evidence="7" id="KW-0067">ATP-binding</keyword>
<dbReference type="SMART" id="SM00382">
    <property type="entry name" value="AAA"/>
    <property type="match status" value="1"/>
</dbReference>
<evidence type="ECO:0000256" key="10">
    <source>
        <dbReference type="SAM" id="MobiDB-lite"/>
    </source>
</evidence>
<dbReference type="GO" id="GO:0140359">
    <property type="term" value="F:ABC-type transporter activity"/>
    <property type="evidence" value="ECO:0007669"/>
    <property type="project" value="InterPro"/>
</dbReference>
<dbReference type="CDD" id="cd03263">
    <property type="entry name" value="ABC_subfamily_A"/>
    <property type="match status" value="1"/>
</dbReference>
<name>A0A2T9Y756_9FUNG</name>
<dbReference type="Pfam" id="PF00005">
    <property type="entry name" value="ABC_tran"/>
    <property type="match status" value="1"/>
</dbReference>
<evidence type="ECO:0000313" key="14">
    <source>
        <dbReference type="Proteomes" id="UP000245609"/>
    </source>
</evidence>
<dbReference type="Proteomes" id="UP000245609">
    <property type="component" value="Unassembled WGS sequence"/>
</dbReference>
<dbReference type="PROSITE" id="PS00211">
    <property type="entry name" value="ABC_TRANSPORTER_1"/>
    <property type="match status" value="1"/>
</dbReference>
<dbReference type="InterPro" id="IPR013525">
    <property type="entry name" value="ABC2_TM"/>
</dbReference>
<feature type="transmembrane region" description="Helical" evidence="11">
    <location>
        <begin position="538"/>
        <end position="559"/>
    </location>
</feature>
<feature type="transmembrane region" description="Helical" evidence="11">
    <location>
        <begin position="502"/>
        <end position="523"/>
    </location>
</feature>
<feature type="region of interest" description="Disordered" evidence="10">
    <location>
        <begin position="1050"/>
        <end position="1091"/>
    </location>
</feature>
<evidence type="ECO:0000256" key="1">
    <source>
        <dbReference type="ARBA" id="ARBA00004141"/>
    </source>
</evidence>
<protein>
    <recommendedName>
        <fullName evidence="12">ABC transporter domain-containing protein</fullName>
    </recommendedName>
</protein>
<dbReference type="OrthoDB" id="8061355at2759"/>
<dbReference type="GO" id="GO:0016020">
    <property type="term" value="C:membrane"/>
    <property type="evidence" value="ECO:0007669"/>
    <property type="project" value="UniProtKB-SubCell"/>
</dbReference>
<evidence type="ECO:0000256" key="7">
    <source>
        <dbReference type="ARBA" id="ARBA00022840"/>
    </source>
</evidence>
<dbReference type="AlphaFoldDB" id="A0A2T9Y756"/>
<dbReference type="Pfam" id="PF12698">
    <property type="entry name" value="ABC2_membrane_3"/>
    <property type="match status" value="1"/>
</dbReference>
<feature type="transmembrane region" description="Helical" evidence="11">
    <location>
        <begin position="459"/>
        <end position="481"/>
    </location>
</feature>
<dbReference type="EMBL" id="MBFS01003187">
    <property type="protein sequence ID" value="PVU88157.1"/>
    <property type="molecule type" value="Genomic_DNA"/>
</dbReference>
<keyword evidence="14" id="KW-1185">Reference proteome</keyword>
<dbReference type="FunFam" id="3.40.50.300:FF:000665">
    <property type="entry name" value="ABC transporter A family member 2"/>
    <property type="match status" value="1"/>
</dbReference>
<evidence type="ECO:0000256" key="6">
    <source>
        <dbReference type="ARBA" id="ARBA00022741"/>
    </source>
</evidence>
<evidence type="ECO:0000256" key="11">
    <source>
        <dbReference type="SAM" id="Phobius"/>
    </source>
</evidence>